<feature type="transmembrane region" description="Helical" evidence="10">
    <location>
        <begin position="26"/>
        <end position="47"/>
    </location>
</feature>
<accession>A0AA52EBI2</accession>
<protein>
    <recommendedName>
        <fullName evidence="10">Flagellar protein FliL</fullName>
    </recommendedName>
</protein>
<dbReference type="PANTHER" id="PTHR35091:SF2">
    <property type="entry name" value="FLAGELLAR PROTEIN FLIL"/>
    <property type="match status" value="1"/>
</dbReference>
<comment type="similarity">
    <text evidence="3 10">Belongs to the FliL family.</text>
</comment>
<keyword evidence="12" id="KW-1185">Reference proteome</keyword>
<keyword evidence="6 10" id="KW-0812">Transmembrane</keyword>
<evidence type="ECO:0000313" key="11">
    <source>
        <dbReference type="EMBL" id="WND01680.1"/>
    </source>
</evidence>
<keyword evidence="8 10" id="KW-1133">Transmembrane helix</keyword>
<evidence type="ECO:0000256" key="5">
    <source>
        <dbReference type="ARBA" id="ARBA00022500"/>
    </source>
</evidence>
<evidence type="ECO:0000256" key="6">
    <source>
        <dbReference type="ARBA" id="ARBA00022692"/>
    </source>
</evidence>
<keyword evidence="5 10" id="KW-0145">Chemotaxis</keyword>
<proteinExistence type="inferred from homology"/>
<evidence type="ECO:0000256" key="8">
    <source>
        <dbReference type="ARBA" id="ARBA00022989"/>
    </source>
</evidence>
<comment type="subcellular location">
    <subcellularLocation>
        <location evidence="10">Cell inner membrane</location>
    </subcellularLocation>
    <subcellularLocation>
        <location evidence="2">Cell membrane</location>
        <topology evidence="2">Single-pass membrane protein</topology>
    </subcellularLocation>
</comment>
<dbReference type="GO" id="GO:0006935">
    <property type="term" value="P:chemotaxis"/>
    <property type="evidence" value="ECO:0007669"/>
    <property type="project" value="UniProtKB-KW"/>
</dbReference>
<dbReference type="InterPro" id="IPR005503">
    <property type="entry name" value="FliL"/>
</dbReference>
<evidence type="ECO:0000256" key="1">
    <source>
        <dbReference type="ARBA" id="ARBA00002254"/>
    </source>
</evidence>
<keyword evidence="4" id="KW-1003">Cell membrane</keyword>
<evidence type="ECO:0000313" key="12">
    <source>
        <dbReference type="Proteomes" id="UP001268683"/>
    </source>
</evidence>
<keyword evidence="11" id="KW-0969">Cilium</keyword>
<dbReference type="AlphaFoldDB" id="A0AA52EBI2"/>
<evidence type="ECO:0000256" key="4">
    <source>
        <dbReference type="ARBA" id="ARBA00022475"/>
    </source>
</evidence>
<evidence type="ECO:0000256" key="3">
    <source>
        <dbReference type="ARBA" id="ARBA00008281"/>
    </source>
</evidence>
<dbReference type="GO" id="GO:0009425">
    <property type="term" value="C:bacterial-type flagellum basal body"/>
    <property type="evidence" value="ECO:0007669"/>
    <property type="project" value="InterPro"/>
</dbReference>
<dbReference type="PANTHER" id="PTHR35091">
    <property type="entry name" value="FLAGELLAR PROTEIN FLIL"/>
    <property type="match status" value="1"/>
</dbReference>
<name>A0AA52EBI2_9PROT</name>
<keyword evidence="11" id="KW-0966">Cell projection</keyword>
<evidence type="ECO:0000256" key="7">
    <source>
        <dbReference type="ARBA" id="ARBA00022779"/>
    </source>
</evidence>
<dbReference type="Proteomes" id="UP001268683">
    <property type="component" value="Chromosome"/>
</dbReference>
<sequence length="204" mass="22612">MSEDEPIGEAELVEGLEKKNFSGKKLVIIGGAVVVLLLIVFVVMSLMGDDDEKPQETEADRLDKQAQETIQAREEPQIQEVIGEFNVPLRLPSDSDNPAASNAVDGDGDITVQLNTGDSSQAYLSVNVTLLVDRERFKTQIEEQKSALIISEFITYLSELRLEDVEGSRGKERLKEELLSRINQSLAPIRVKDVYFTKFLVSAG</sequence>
<keyword evidence="10" id="KW-0997">Cell inner membrane</keyword>
<evidence type="ECO:0000256" key="2">
    <source>
        <dbReference type="ARBA" id="ARBA00004162"/>
    </source>
</evidence>
<evidence type="ECO:0000256" key="10">
    <source>
        <dbReference type="RuleBase" id="RU364125"/>
    </source>
</evidence>
<keyword evidence="9 10" id="KW-0472">Membrane</keyword>
<keyword evidence="11" id="KW-0282">Flagellum</keyword>
<comment type="function">
    <text evidence="1 10">Controls the rotational direction of flagella during chemotaxis.</text>
</comment>
<dbReference type="RefSeq" id="WP_310797509.1">
    <property type="nucleotide sequence ID" value="NZ_CP123872.1"/>
</dbReference>
<dbReference type="KEGG" id="tmk:QGN29_08920"/>
<organism evidence="11 12">
    <name type="scientific">Temperatibacter marinus</name>
    <dbReference type="NCBI Taxonomy" id="1456591"/>
    <lineage>
        <taxon>Bacteria</taxon>
        <taxon>Pseudomonadati</taxon>
        <taxon>Pseudomonadota</taxon>
        <taxon>Alphaproteobacteria</taxon>
        <taxon>Kordiimonadales</taxon>
        <taxon>Temperatibacteraceae</taxon>
        <taxon>Temperatibacter</taxon>
    </lineage>
</organism>
<gene>
    <name evidence="11" type="ORF">QGN29_08920</name>
</gene>
<dbReference type="EMBL" id="CP123872">
    <property type="protein sequence ID" value="WND01680.1"/>
    <property type="molecule type" value="Genomic_DNA"/>
</dbReference>
<dbReference type="GO" id="GO:0005886">
    <property type="term" value="C:plasma membrane"/>
    <property type="evidence" value="ECO:0007669"/>
    <property type="project" value="UniProtKB-SubCell"/>
</dbReference>
<keyword evidence="7 10" id="KW-0283">Flagellar rotation</keyword>
<evidence type="ECO:0000256" key="9">
    <source>
        <dbReference type="ARBA" id="ARBA00023136"/>
    </source>
</evidence>
<reference evidence="11" key="1">
    <citation type="submission" date="2023-04" db="EMBL/GenBank/DDBJ databases">
        <title>Complete genome sequence of Temperatibacter marinus.</title>
        <authorList>
            <person name="Rong J.-C."/>
            <person name="Yi M.-L."/>
            <person name="Zhao Q."/>
        </authorList>
    </citation>
    <scope>NUCLEOTIDE SEQUENCE</scope>
    <source>
        <strain evidence="11">NBRC 110045</strain>
    </source>
</reference>
<dbReference type="Pfam" id="PF03748">
    <property type="entry name" value="FliL"/>
    <property type="match status" value="1"/>
</dbReference>
<dbReference type="GO" id="GO:0071978">
    <property type="term" value="P:bacterial-type flagellum-dependent swarming motility"/>
    <property type="evidence" value="ECO:0007669"/>
    <property type="project" value="TreeGrafter"/>
</dbReference>